<name>A0A820PUF1_9BILA</name>
<feature type="domain" description="FANCI solenoid 4" evidence="2">
    <location>
        <begin position="4"/>
        <end position="79"/>
    </location>
</feature>
<feature type="non-terminal residue" evidence="3">
    <location>
        <position position="84"/>
    </location>
</feature>
<gene>
    <name evidence="3" type="ORF">KXQ929_LOCUS51561</name>
</gene>
<feature type="non-terminal residue" evidence="3">
    <location>
        <position position="1"/>
    </location>
</feature>
<reference evidence="3" key="1">
    <citation type="submission" date="2021-02" db="EMBL/GenBank/DDBJ databases">
        <authorList>
            <person name="Nowell W R."/>
        </authorList>
    </citation>
    <scope>NUCLEOTIDE SEQUENCE</scope>
</reference>
<organism evidence="3 4">
    <name type="scientific">Adineta steineri</name>
    <dbReference type="NCBI Taxonomy" id="433720"/>
    <lineage>
        <taxon>Eukaryota</taxon>
        <taxon>Metazoa</taxon>
        <taxon>Spiralia</taxon>
        <taxon>Gnathifera</taxon>
        <taxon>Rotifera</taxon>
        <taxon>Eurotatoria</taxon>
        <taxon>Bdelloidea</taxon>
        <taxon>Adinetida</taxon>
        <taxon>Adinetidae</taxon>
        <taxon>Adineta</taxon>
    </lineage>
</organism>
<evidence type="ECO:0000313" key="4">
    <source>
        <dbReference type="Proteomes" id="UP000663868"/>
    </source>
</evidence>
<dbReference type="Proteomes" id="UP000663868">
    <property type="component" value="Unassembled WGS sequence"/>
</dbReference>
<evidence type="ECO:0000256" key="1">
    <source>
        <dbReference type="SAM" id="MobiDB-lite"/>
    </source>
</evidence>
<proteinExistence type="predicted"/>
<dbReference type="AlphaFoldDB" id="A0A820PUF1"/>
<dbReference type="EMBL" id="CAJOBB010025704">
    <property type="protein sequence ID" value="CAF4410495.1"/>
    <property type="molecule type" value="Genomic_DNA"/>
</dbReference>
<comment type="caution">
    <text evidence="3">The sequence shown here is derived from an EMBL/GenBank/DDBJ whole genome shotgun (WGS) entry which is preliminary data.</text>
</comment>
<dbReference type="Pfam" id="PF14678">
    <property type="entry name" value="FANCI_S4"/>
    <property type="match status" value="1"/>
</dbReference>
<feature type="region of interest" description="Disordered" evidence="1">
    <location>
        <begin position="64"/>
        <end position="84"/>
    </location>
</feature>
<sequence>MMIIHIVKLLTKLYTILDEFTRQMVKNKTPVRDEFEKLASISGSQLQQPCYGFLTYTMSLELDDEEETTKKKKKKIDKKDPKKV</sequence>
<accession>A0A820PUF1</accession>
<protein>
    <recommendedName>
        <fullName evidence="2">FANCI solenoid 4 domain-containing protein</fullName>
    </recommendedName>
</protein>
<evidence type="ECO:0000259" key="2">
    <source>
        <dbReference type="Pfam" id="PF14678"/>
    </source>
</evidence>
<evidence type="ECO:0000313" key="3">
    <source>
        <dbReference type="EMBL" id="CAF4410495.1"/>
    </source>
</evidence>
<dbReference type="InterPro" id="IPR029314">
    <property type="entry name" value="FANCI_S4"/>
</dbReference>